<proteinExistence type="predicted"/>
<sequence length="114" mass="12733">MYTYLTVRSDCRYGESVPARVLVEYLDSAPELRRIDLAFYEAVDGVGWLHVVMADCDSDGNYAAHKGRMPQRVNVVELVCSDADGPRTREIARELAARIADVLGWEVADPEADE</sequence>
<name>A0AAU2A278_9ACTN</name>
<protein>
    <submittedName>
        <fullName evidence="1">Uncharacterized protein</fullName>
    </submittedName>
</protein>
<reference evidence="1" key="1">
    <citation type="submission" date="2022-10" db="EMBL/GenBank/DDBJ databases">
        <title>The complete genomes of actinobacterial strains from the NBC collection.</title>
        <authorList>
            <person name="Joergensen T.S."/>
            <person name="Alvarez Arevalo M."/>
            <person name="Sterndorff E.B."/>
            <person name="Faurdal D."/>
            <person name="Vuksanovic O."/>
            <person name="Mourched A.-S."/>
            <person name="Charusanti P."/>
            <person name="Shaw S."/>
            <person name="Blin K."/>
            <person name="Weber T."/>
        </authorList>
    </citation>
    <scope>NUCLEOTIDE SEQUENCE</scope>
    <source>
        <strain evidence="1">NBC_00093</strain>
    </source>
</reference>
<evidence type="ECO:0000313" key="1">
    <source>
        <dbReference type="EMBL" id="WTT17469.1"/>
    </source>
</evidence>
<dbReference type="AlphaFoldDB" id="A0AAU2A278"/>
<accession>A0AAU2A278</accession>
<dbReference type="EMBL" id="CP108222">
    <property type="protein sequence ID" value="WTT17469.1"/>
    <property type="molecule type" value="Genomic_DNA"/>
</dbReference>
<gene>
    <name evidence="1" type="ORF">OHA22_18945</name>
</gene>
<organism evidence="1">
    <name type="scientific">Streptomyces sp. NBC_00093</name>
    <dbReference type="NCBI Taxonomy" id="2975649"/>
    <lineage>
        <taxon>Bacteria</taxon>
        <taxon>Bacillati</taxon>
        <taxon>Actinomycetota</taxon>
        <taxon>Actinomycetes</taxon>
        <taxon>Kitasatosporales</taxon>
        <taxon>Streptomycetaceae</taxon>
        <taxon>Streptomyces</taxon>
    </lineage>
</organism>